<name>A0AAE2UYQ1_AGRVI</name>
<reference evidence="1" key="1">
    <citation type="submission" date="2020-11" db="EMBL/GenBank/DDBJ databases">
        <title>Agrobacterium vitis strain K377 genome.</title>
        <authorList>
            <person name="Xi H."/>
        </authorList>
    </citation>
    <scope>NUCLEOTIDE SEQUENCE</scope>
    <source>
        <strain evidence="1">K377</strain>
    </source>
</reference>
<dbReference type="Proteomes" id="UP000655037">
    <property type="component" value="Unassembled WGS sequence"/>
</dbReference>
<dbReference type="AlphaFoldDB" id="A0AAE2UYQ1"/>
<dbReference type="InterPro" id="IPR006450">
    <property type="entry name" value="Phage_HK97_gp6-like"/>
</dbReference>
<dbReference type="Pfam" id="PF05135">
    <property type="entry name" value="Phage_connect_1"/>
    <property type="match status" value="1"/>
</dbReference>
<accession>A0AAE2UYQ1</accession>
<protein>
    <submittedName>
        <fullName evidence="1">Phage gp6-like head-tail connector protein</fullName>
    </submittedName>
</protein>
<evidence type="ECO:0000313" key="1">
    <source>
        <dbReference type="EMBL" id="MBF2717499.1"/>
    </source>
</evidence>
<evidence type="ECO:0000313" key="2">
    <source>
        <dbReference type="Proteomes" id="UP000655037"/>
    </source>
</evidence>
<gene>
    <name evidence="1" type="ORF">IEI95_025145</name>
</gene>
<comment type="caution">
    <text evidence="1">The sequence shown here is derived from an EMBL/GenBank/DDBJ whole genome shotgun (WGS) entry which is preliminary data.</text>
</comment>
<dbReference type="InterPro" id="IPR021146">
    <property type="entry name" value="Phage_gp6-like_head-tail"/>
</dbReference>
<organism evidence="1 2">
    <name type="scientific">Agrobacterium vitis</name>
    <name type="common">Rhizobium vitis</name>
    <dbReference type="NCBI Taxonomy" id="373"/>
    <lineage>
        <taxon>Bacteria</taxon>
        <taxon>Pseudomonadati</taxon>
        <taxon>Pseudomonadota</taxon>
        <taxon>Alphaproteobacteria</taxon>
        <taxon>Hyphomicrobiales</taxon>
        <taxon>Rhizobiaceae</taxon>
        <taxon>Rhizobium/Agrobacterium group</taxon>
        <taxon>Agrobacterium</taxon>
    </lineage>
</organism>
<dbReference type="NCBIfam" id="TIGR01560">
    <property type="entry name" value="put_DNA_pack"/>
    <property type="match status" value="1"/>
</dbReference>
<dbReference type="CDD" id="cd08054">
    <property type="entry name" value="gp6"/>
    <property type="match status" value="1"/>
</dbReference>
<sequence>MISLADAKANLHIDTDYDDAVIERLIAAAGDHLKSIGVNMDADPLPPAVVQAQMLLIGHFYGHMEATTSGTNQAIEFGVDRLIAPYREQGL</sequence>
<dbReference type="Gene3D" id="1.10.3230.30">
    <property type="entry name" value="Phage gp6-like head-tail connector protein"/>
    <property type="match status" value="1"/>
</dbReference>
<dbReference type="RefSeq" id="WP_174109667.1">
    <property type="nucleotide sequence ID" value="NZ_CP055268.1"/>
</dbReference>
<proteinExistence type="predicted"/>
<dbReference type="EMBL" id="JACXXJ020000005">
    <property type="protein sequence ID" value="MBF2717499.1"/>
    <property type="molecule type" value="Genomic_DNA"/>
</dbReference>